<protein>
    <submittedName>
        <fullName evidence="2">Cupin</fullName>
    </submittedName>
</protein>
<dbReference type="AlphaFoldDB" id="A0A2D0N720"/>
<dbReference type="InterPro" id="IPR013096">
    <property type="entry name" value="Cupin_2"/>
</dbReference>
<comment type="caution">
    <text evidence="2">The sequence shown here is derived from an EMBL/GenBank/DDBJ whole genome shotgun (WGS) entry which is preliminary data.</text>
</comment>
<dbReference type="Proteomes" id="UP000223913">
    <property type="component" value="Unassembled WGS sequence"/>
</dbReference>
<evidence type="ECO:0000259" key="1">
    <source>
        <dbReference type="Pfam" id="PF07883"/>
    </source>
</evidence>
<dbReference type="PANTHER" id="PTHR36440:SF1">
    <property type="entry name" value="PUTATIVE (AFU_ORTHOLOGUE AFUA_8G07350)-RELATED"/>
    <property type="match status" value="1"/>
</dbReference>
<sequence>MKYPFAFPHTISNPMGELITFHDIEEEDGVKKMTVYNQVQPGSGPPFHVHYKQEESLTVVKGVMGYQIDGQEEKILEAGETVIFHRGQMHRFWNAGSEILECKGWIKPANSLDYFLSGIYSSMSKAGKPEGDPFDSAFLMTRYKSEYDLKEIPAFVKKVIFPITVLIGKFLGKYGHFKDAPKPIK</sequence>
<dbReference type="PANTHER" id="PTHR36440">
    <property type="entry name" value="PUTATIVE (AFU_ORTHOLOGUE AFUA_8G07350)-RELATED"/>
    <property type="match status" value="1"/>
</dbReference>
<dbReference type="InterPro" id="IPR053146">
    <property type="entry name" value="QDO-like"/>
</dbReference>
<evidence type="ECO:0000313" key="3">
    <source>
        <dbReference type="Proteomes" id="UP000223913"/>
    </source>
</evidence>
<dbReference type="InterPro" id="IPR014710">
    <property type="entry name" value="RmlC-like_jellyroll"/>
</dbReference>
<organism evidence="2 3">
    <name type="scientific">Flavilitoribacter nigricans (strain ATCC 23147 / DSM 23189 / NBRC 102662 / NCIMB 1420 / SS-2)</name>
    <name type="common">Lewinella nigricans</name>
    <dbReference type="NCBI Taxonomy" id="1122177"/>
    <lineage>
        <taxon>Bacteria</taxon>
        <taxon>Pseudomonadati</taxon>
        <taxon>Bacteroidota</taxon>
        <taxon>Saprospiria</taxon>
        <taxon>Saprospirales</taxon>
        <taxon>Lewinellaceae</taxon>
        <taxon>Flavilitoribacter</taxon>
    </lineage>
</organism>
<dbReference type="OrthoDB" id="1423961at2"/>
<dbReference type="RefSeq" id="WP_099152337.1">
    <property type="nucleotide sequence ID" value="NZ_PDUD01000026.1"/>
</dbReference>
<dbReference type="SUPFAM" id="SSF51182">
    <property type="entry name" value="RmlC-like cupins"/>
    <property type="match status" value="1"/>
</dbReference>
<proteinExistence type="predicted"/>
<dbReference type="Gene3D" id="2.60.120.10">
    <property type="entry name" value="Jelly Rolls"/>
    <property type="match status" value="1"/>
</dbReference>
<name>A0A2D0N720_FLAN2</name>
<keyword evidence="3" id="KW-1185">Reference proteome</keyword>
<evidence type="ECO:0000313" key="2">
    <source>
        <dbReference type="EMBL" id="PHN04311.1"/>
    </source>
</evidence>
<dbReference type="InterPro" id="IPR011051">
    <property type="entry name" value="RmlC_Cupin_sf"/>
</dbReference>
<gene>
    <name evidence="2" type="ORF">CRP01_22375</name>
</gene>
<dbReference type="CDD" id="cd02208">
    <property type="entry name" value="cupin_RmlC-like"/>
    <property type="match status" value="1"/>
</dbReference>
<feature type="domain" description="Cupin type-2" evidence="1">
    <location>
        <begin position="38"/>
        <end position="101"/>
    </location>
</feature>
<dbReference type="Pfam" id="PF07883">
    <property type="entry name" value="Cupin_2"/>
    <property type="match status" value="1"/>
</dbReference>
<reference evidence="2 3" key="1">
    <citation type="submission" date="2017-10" db="EMBL/GenBank/DDBJ databases">
        <title>The draft genome sequence of Lewinella nigricans NBRC 102662.</title>
        <authorList>
            <person name="Wang K."/>
        </authorList>
    </citation>
    <scope>NUCLEOTIDE SEQUENCE [LARGE SCALE GENOMIC DNA]</scope>
    <source>
        <strain evidence="2 3">NBRC 102662</strain>
    </source>
</reference>
<dbReference type="EMBL" id="PDUD01000026">
    <property type="protein sequence ID" value="PHN04311.1"/>
    <property type="molecule type" value="Genomic_DNA"/>
</dbReference>
<accession>A0A2D0N720</accession>